<proteinExistence type="predicted"/>
<evidence type="ECO:0008006" key="4">
    <source>
        <dbReference type="Google" id="ProtNLM"/>
    </source>
</evidence>
<organism evidence="2 3">
    <name type="scientific">Chromohalobacter japonicus</name>
    <dbReference type="NCBI Taxonomy" id="223900"/>
    <lineage>
        <taxon>Bacteria</taxon>
        <taxon>Pseudomonadati</taxon>
        <taxon>Pseudomonadota</taxon>
        <taxon>Gammaproteobacteria</taxon>
        <taxon>Oceanospirillales</taxon>
        <taxon>Halomonadaceae</taxon>
        <taxon>Chromohalobacter</taxon>
    </lineage>
</organism>
<dbReference type="AlphaFoldDB" id="A0A1Q8TD24"/>
<protein>
    <recommendedName>
        <fullName evidence="4">Host attachment protein</fullName>
    </recommendedName>
</protein>
<dbReference type="RefSeq" id="WP_075369123.1">
    <property type="nucleotide sequence ID" value="NZ_MSDQ01000021.1"/>
</dbReference>
<evidence type="ECO:0000256" key="1">
    <source>
        <dbReference type="SAM" id="MobiDB-lite"/>
    </source>
</evidence>
<dbReference type="InterPro" id="IPR019291">
    <property type="entry name" value="Host_attachment_protein"/>
</dbReference>
<dbReference type="Pfam" id="PF10116">
    <property type="entry name" value="Host_attach"/>
    <property type="match status" value="1"/>
</dbReference>
<feature type="compositionally biased region" description="Basic and acidic residues" evidence="1">
    <location>
        <begin position="35"/>
        <end position="54"/>
    </location>
</feature>
<evidence type="ECO:0000313" key="3">
    <source>
        <dbReference type="Proteomes" id="UP000186806"/>
    </source>
</evidence>
<dbReference type="STRING" id="223900.GCA_000821045_00766"/>
<dbReference type="Proteomes" id="UP000186806">
    <property type="component" value="Unassembled WGS sequence"/>
</dbReference>
<comment type="caution">
    <text evidence="2">The sequence shown here is derived from an EMBL/GenBank/DDBJ whole genome shotgun (WGS) entry which is preliminary data.</text>
</comment>
<gene>
    <name evidence="2" type="ORF">BTW10_08970</name>
</gene>
<name>A0A1Q8TD24_9GAMM</name>
<accession>A0A1Q8TD24</accession>
<evidence type="ECO:0000313" key="2">
    <source>
        <dbReference type="EMBL" id="OLO11572.1"/>
    </source>
</evidence>
<reference evidence="2 3" key="1">
    <citation type="submission" date="2016-12" db="EMBL/GenBank/DDBJ databases">
        <title>Draft genome sequences of strains Salinicola socius SMB35, Salinicola sp. MH3R3-1 and Chromohalobacter sp. SMB17 from the Verkhnekamsk potash mining region of Russia.</title>
        <authorList>
            <person name="Mavrodi D.V."/>
            <person name="Olsson B.E."/>
            <person name="Korsakova E.S."/>
            <person name="Pyankova A."/>
            <person name="Mavrodi O.V."/>
            <person name="Plotnikova E.G."/>
        </authorList>
    </citation>
    <scope>NUCLEOTIDE SEQUENCE [LARGE SCALE GENOMIC DNA]</scope>
    <source>
        <strain evidence="2 3">SMB17</strain>
    </source>
</reference>
<keyword evidence="3" id="KW-1185">Reference proteome</keyword>
<dbReference type="EMBL" id="MSDQ01000021">
    <property type="protein sequence ID" value="OLO11572.1"/>
    <property type="molecule type" value="Genomic_DNA"/>
</dbReference>
<sequence>MNKRYIVTANASRARVFAHQAGVVREVDTLIHPEGRLHTGDLRTGGKGESDDAVSHSPHQSGSDDATMEKHAAFFAKEVADYLRQARTQGKADEFIIAAAPHFLGLIRQKLDKPTQACVIHTLDKDLSSADEEELAKKFRPPLN</sequence>
<feature type="region of interest" description="Disordered" evidence="1">
    <location>
        <begin position="35"/>
        <end position="67"/>
    </location>
</feature>